<dbReference type="OrthoDB" id="3217334at2"/>
<evidence type="ECO:0000313" key="1">
    <source>
        <dbReference type="EMBL" id="OHV33707.1"/>
    </source>
</evidence>
<dbReference type="EMBL" id="MBLM01000130">
    <property type="protein sequence ID" value="OHV33707.1"/>
    <property type="molecule type" value="Genomic_DNA"/>
</dbReference>
<name>A0A1S1QJ57_9ACTN</name>
<reference evidence="2" key="1">
    <citation type="submission" date="2016-07" db="EMBL/GenBank/DDBJ databases">
        <title>Sequence Frankia sp. strain CcI1.17.</title>
        <authorList>
            <person name="Ghodhbane-Gtari F."/>
            <person name="Swanson E."/>
            <person name="Gueddou A."/>
            <person name="Morris K."/>
            <person name="Hezbri K."/>
            <person name="Ktari A."/>
            <person name="Nouioui I."/>
            <person name="Abebe-Akele F."/>
            <person name="Simpson S."/>
            <person name="Thomas K."/>
            <person name="Gtari M."/>
            <person name="Tisa L.S."/>
            <person name="Hurst S."/>
        </authorList>
    </citation>
    <scope>NUCLEOTIDE SEQUENCE [LARGE SCALE GENOMIC DNA]</scope>
    <source>
        <strain evidence="2">Cc1.17</strain>
    </source>
</reference>
<comment type="caution">
    <text evidence="1">The sequence shown here is derived from an EMBL/GenBank/DDBJ whole genome shotgun (WGS) entry which is preliminary data.</text>
</comment>
<gene>
    <name evidence="1" type="ORF">CC117_04820</name>
</gene>
<sequence>MTNPTDLPYPVPEPHEWVDEPDHETARLLDEAFDDLAAGRSVICPSEASFGALLAELAAEPHTKAS</sequence>
<proteinExistence type="predicted"/>
<organism evidence="1 2">
    <name type="scientific">Parafrankia colletiae</name>
    <dbReference type="NCBI Taxonomy" id="573497"/>
    <lineage>
        <taxon>Bacteria</taxon>
        <taxon>Bacillati</taxon>
        <taxon>Actinomycetota</taxon>
        <taxon>Actinomycetes</taxon>
        <taxon>Frankiales</taxon>
        <taxon>Frankiaceae</taxon>
        <taxon>Parafrankia</taxon>
    </lineage>
</organism>
<keyword evidence="2" id="KW-1185">Reference proteome</keyword>
<evidence type="ECO:0000313" key="2">
    <source>
        <dbReference type="Proteomes" id="UP000179627"/>
    </source>
</evidence>
<accession>A0A1S1QJ57</accession>
<dbReference type="AlphaFoldDB" id="A0A1S1QJ57"/>
<protein>
    <submittedName>
        <fullName evidence="1">Uncharacterized protein</fullName>
    </submittedName>
</protein>
<dbReference type="Proteomes" id="UP000179627">
    <property type="component" value="Unassembled WGS sequence"/>
</dbReference>
<dbReference type="RefSeq" id="WP_071086701.1">
    <property type="nucleotide sequence ID" value="NZ_MBLM01000130.1"/>
</dbReference>